<dbReference type="SMART" id="SM00248">
    <property type="entry name" value="ANK"/>
    <property type="match status" value="3"/>
</dbReference>
<evidence type="ECO:0000256" key="1">
    <source>
        <dbReference type="ARBA" id="ARBA00022737"/>
    </source>
</evidence>
<protein>
    <submittedName>
        <fullName evidence="6">Uncharacterized protein</fullName>
    </submittedName>
</protein>
<keyword evidence="4" id="KW-0175">Coiled coil</keyword>
<dbReference type="Proteomes" id="UP001363151">
    <property type="component" value="Unassembled WGS sequence"/>
</dbReference>
<dbReference type="Gene3D" id="1.25.40.20">
    <property type="entry name" value="Ankyrin repeat-containing domain"/>
    <property type="match status" value="1"/>
</dbReference>
<feature type="coiled-coil region" evidence="4">
    <location>
        <begin position="529"/>
        <end position="574"/>
    </location>
</feature>
<dbReference type="PROSITE" id="PS50088">
    <property type="entry name" value="ANK_REPEAT"/>
    <property type="match status" value="2"/>
</dbReference>
<dbReference type="InterPro" id="IPR036770">
    <property type="entry name" value="Ankyrin_rpt-contain_sf"/>
</dbReference>
<dbReference type="PROSITE" id="PS50297">
    <property type="entry name" value="ANK_REP_REGION"/>
    <property type="match status" value="2"/>
</dbReference>
<feature type="region of interest" description="Disordered" evidence="5">
    <location>
        <begin position="87"/>
        <end position="136"/>
    </location>
</feature>
<evidence type="ECO:0000313" key="7">
    <source>
        <dbReference type="Proteomes" id="UP001363151"/>
    </source>
</evidence>
<dbReference type="SUPFAM" id="SSF48403">
    <property type="entry name" value="Ankyrin repeat"/>
    <property type="match status" value="1"/>
</dbReference>
<comment type="caution">
    <text evidence="6">The sequence shown here is derived from an EMBL/GenBank/DDBJ whole genome shotgun (WGS) entry which is preliminary data.</text>
</comment>
<feature type="compositionally biased region" description="Acidic residues" evidence="5">
    <location>
        <begin position="1"/>
        <end position="14"/>
    </location>
</feature>
<reference evidence="6 7" key="1">
    <citation type="submission" date="2024-03" db="EMBL/GenBank/DDBJ databases">
        <title>Aureococcus anophagefferens CCMP1851 and Kratosvirus quantuckense: Draft genome of a second virus-susceptible host strain in the model system.</title>
        <authorList>
            <person name="Chase E."/>
            <person name="Truchon A.R."/>
            <person name="Schepens W."/>
            <person name="Wilhelm S.W."/>
        </authorList>
    </citation>
    <scope>NUCLEOTIDE SEQUENCE [LARGE SCALE GENOMIC DNA]</scope>
    <source>
        <strain evidence="6 7">CCMP1851</strain>
    </source>
</reference>
<proteinExistence type="predicted"/>
<dbReference type="PANTHER" id="PTHR24171">
    <property type="entry name" value="ANKYRIN REPEAT DOMAIN-CONTAINING PROTEIN 39-RELATED"/>
    <property type="match status" value="1"/>
</dbReference>
<dbReference type="EMBL" id="JBBJCI010000448">
    <property type="protein sequence ID" value="KAK7230200.1"/>
    <property type="molecule type" value="Genomic_DNA"/>
</dbReference>
<name>A0ABR1FG29_AURAN</name>
<sequence>MEDSLGDEEEEEVEKIDPATLAPDLYSSCKAGQADSARELLDVFVPPFHTEGETGWTCLHWAARHGLVETVERLIRVNAAEPYLAARAARDAPPAEPPRLPPSADGGEEGEAKQGDGPGEGEEVEPPKPGTVNVVPGDRLLRNTPLHWASFHGHLRVAWLLLQAGYTNDDVDEVGNTPLHLAAAGGHAAVVRALLNDGSDGARRNDFSNAPAEVTTSEEVRALLAKHAASLAKTAAERLAMRGANLSQYRDVAAELAAAIESKEADGADAEVLQQQSARLRAAVAAAEAEAVAEPLVARGRRALARLETHIVLKEQVGAVKAAAPVISQAAYTRLVNKLKRLAREALALREEEKAIAAAAGDRLAAEDCGASPSLLAEAEGLALRSNAEYWLHSSCAPLDALPCADASCQRPMERLEKAIAEADAHRAEKNLVSHARALLSRFTAELELRRSMDAVPQVKLPVPDPEPDYWAEEDQGTIEETPEYPLPPESGVYIWHPSANLTKLRGASMRLEKALARATQCTAYPDLVNAGNVKHKAVSEELKQLERKDEEDKETAIAAAEKAAKKLKKKKKKK</sequence>
<feature type="repeat" description="ANK" evidence="3">
    <location>
        <begin position="174"/>
        <end position="206"/>
    </location>
</feature>
<organism evidence="6 7">
    <name type="scientific">Aureococcus anophagefferens</name>
    <name type="common">Harmful bloom alga</name>
    <dbReference type="NCBI Taxonomy" id="44056"/>
    <lineage>
        <taxon>Eukaryota</taxon>
        <taxon>Sar</taxon>
        <taxon>Stramenopiles</taxon>
        <taxon>Ochrophyta</taxon>
        <taxon>Pelagophyceae</taxon>
        <taxon>Pelagomonadales</taxon>
        <taxon>Pelagomonadaceae</taxon>
        <taxon>Aureococcus</taxon>
    </lineage>
</organism>
<keyword evidence="2 3" id="KW-0040">ANK repeat</keyword>
<evidence type="ECO:0000313" key="6">
    <source>
        <dbReference type="EMBL" id="KAK7230200.1"/>
    </source>
</evidence>
<accession>A0ABR1FG29</accession>
<dbReference type="Pfam" id="PF00023">
    <property type="entry name" value="Ank"/>
    <property type="match status" value="1"/>
</dbReference>
<dbReference type="PANTHER" id="PTHR24171:SF8">
    <property type="entry name" value="BRCA1-ASSOCIATED RING DOMAIN PROTEIN 1"/>
    <property type="match status" value="1"/>
</dbReference>
<keyword evidence="1" id="KW-0677">Repeat</keyword>
<gene>
    <name evidence="6" type="ORF">SO694_0021103</name>
</gene>
<evidence type="ECO:0000256" key="5">
    <source>
        <dbReference type="SAM" id="MobiDB-lite"/>
    </source>
</evidence>
<dbReference type="InterPro" id="IPR002110">
    <property type="entry name" value="Ankyrin_rpt"/>
</dbReference>
<evidence type="ECO:0000256" key="4">
    <source>
        <dbReference type="SAM" id="Coils"/>
    </source>
</evidence>
<evidence type="ECO:0000256" key="2">
    <source>
        <dbReference type="ARBA" id="ARBA00023043"/>
    </source>
</evidence>
<feature type="coiled-coil region" evidence="4">
    <location>
        <begin position="246"/>
        <end position="290"/>
    </location>
</feature>
<evidence type="ECO:0000256" key="3">
    <source>
        <dbReference type="PROSITE-ProRule" id="PRU00023"/>
    </source>
</evidence>
<keyword evidence="7" id="KW-1185">Reference proteome</keyword>
<dbReference type="Pfam" id="PF12796">
    <property type="entry name" value="Ank_2"/>
    <property type="match status" value="1"/>
</dbReference>
<feature type="repeat" description="ANK" evidence="3">
    <location>
        <begin position="141"/>
        <end position="173"/>
    </location>
</feature>
<feature type="region of interest" description="Disordered" evidence="5">
    <location>
        <begin position="1"/>
        <end position="20"/>
    </location>
</feature>